<accession>A0AAV3RZW4</accession>
<feature type="region of interest" description="Disordered" evidence="1">
    <location>
        <begin position="1"/>
        <end position="42"/>
    </location>
</feature>
<feature type="compositionally biased region" description="Polar residues" evidence="1">
    <location>
        <begin position="1"/>
        <end position="39"/>
    </location>
</feature>
<sequence length="160" mass="18248">MAPSLGTANQIPQNQNTSATQTTEQQTPMDMHGPSQQQLGVPPMISPIEQYSREEIREEVQRTVCLAREQEIHIQVDLILDRDRLVREERKRLDEEAAHAEHEHRKKESYRTDDPPYTPTYSPLYTNSMLPEYGSARTISYSPLVVHQTIPPADSNAALL</sequence>
<keyword evidence="3" id="KW-1185">Reference proteome</keyword>
<gene>
    <name evidence="2" type="ORF">LIER_33262</name>
</gene>
<reference evidence="2 3" key="1">
    <citation type="submission" date="2024-01" db="EMBL/GenBank/DDBJ databases">
        <title>The complete chloroplast genome sequence of Lithospermum erythrorhizon: insights into the phylogenetic relationship among Boraginaceae species and the maternal lineages of purple gromwells.</title>
        <authorList>
            <person name="Okada T."/>
            <person name="Watanabe K."/>
        </authorList>
    </citation>
    <scope>NUCLEOTIDE SEQUENCE [LARGE SCALE GENOMIC DNA]</scope>
</reference>
<comment type="caution">
    <text evidence="2">The sequence shown here is derived from an EMBL/GenBank/DDBJ whole genome shotgun (WGS) entry which is preliminary data.</text>
</comment>
<dbReference type="EMBL" id="BAABME010013261">
    <property type="protein sequence ID" value="GAA0185974.1"/>
    <property type="molecule type" value="Genomic_DNA"/>
</dbReference>
<name>A0AAV3RZW4_LITER</name>
<protein>
    <submittedName>
        <fullName evidence="2">Uncharacterized protein</fullName>
    </submittedName>
</protein>
<proteinExistence type="predicted"/>
<dbReference type="AlphaFoldDB" id="A0AAV3RZW4"/>
<organism evidence="2 3">
    <name type="scientific">Lithospermum erythrorhizon</name>
    <name type="common">Purple gromwell</name>
    <name type="synonym">Lithospermum officinale var. erythrorhizon</name>
    <dbReference type="NCBI Taxonomy" id="34254"/>
    <lineage>
        <taxon>Eukaryota</taxon>
        <taxon>Viridiplantae</taxon>
        <taxon>Streptophyta</taxon>
        <taxon>Embryophyta</taxon>
        <taxon>Tracheophyta</taxon>
        <taxon>Spermatophyta</taxon>
        <taxon>Magnoliopsida</taxon>
        <taxon>eudicotyledons</taxon>
        <taxon>Gunneridae</taxon>
        <taxon>Pentapetalae</taxon>
        <taxon>asterids</taxon>
        <taxon>lamiids</taxon>
        <taxon>Boraginales</taxon>
        <taxon>Boraginaceae</taxon>
        <taxon>Boraginoideae</taxon>
        <taxon>Lithospermeae</taxon>
        <taxon>Lithospermum</taxon>
    </lineage>
</organism>
<evidence type="ECO:0000313" key="2">
    <source>
        <dbReference type="EMBL" id="GAA0185974.1"/>
    </source>
</evidence>
<dbReference type="Proteomes" id="UP001454036">
    <property type="component" value="Unassembled WGS sequence"/>
</dbReference>
<feature type="compositionally biased region" description="Basic and acidic residues" evidence="1">
    <location>
        <begin position="93"/>
        <end position="103"/>
    </location>
</feature>
<evidence type="ECO:0000313" key="3">
    <source>
        <dbReference type="Proteomes" id="UP001454036"/>
    </source>
</evidence>
<evidence type="ECO:0000256" key="1">
    <source>
        <dbReference type="SAM" id="MobiDB-lite"/>
    </source>
</evidence>
<feature type="region of interest" description="Disordered" evidence="1">
    <location>
        <begin position="93"/>
        <end position="118"/>
    </location>
</feature>